<accession>A0A1R1PH18</accession>
<dbReference type="InterPro" id="IPR036640">
    <property type="entry name" value="ABC1_TM_sf"/>
</dbReference>
<feature type="transmembrane region" description="Helical" evidence="11">
    <location>
        <begin position="321"/>
        <end position="347"/>
    </location>
</feature>
<keyword evidence="5" id="KW-0677">Repeat</keyword>
<name>A0A1R1PH18_ZANCU</name>
<dbReference type="GO" id="GO:0140359">
    <property type="term" value="F:ABC-type transporter activity"/>
    <property type="evidence" value="ECO:0007669"/>
    <property type="project" value="InterPro"/>
</dbReference>
<dbReference type="GO" id="GO:0016887">
    <property type="term" value="F:ATP hydrolysis activity"/>
    <property type="evidence" value="ECO:0007669"/>
    <property type="project" value="InterPro"/>
</dbReference>
<keyword evidence="9 11" id="KW-1133">Transmembrane helix</keyword>
<sequence length="904" mass="100278">MENPRQRQRRTCMKLENDELMAVVGRVGSGKSSLISAILGEMQVKNGSVTTRGTLAYAAQQPWIMNATVRENILFGYKYDKKFYEQTIKACALEPDLEMMANGDLTEIGERGINLSGGQKARISLARAVYSRADIYLFDDPLAAVDAHVGEHIFENVLGPNGMLKTRCRVLVTNAIPYLHQCHSVALLKDGVLAEVGKFEELNKRENGLLRALVKEFGKHNAGESALSRQASQVNIVENGNGSGVDFSDTTTVVGADLRRSSTSSLPRASIEAHLSRKNIISSAGKSNEDGTGGLGQLMTVETSETGKVKFRIYKEYIKSCGVVSVLIFLVSMVLNIVGTVGGNYWLKLWTDDSGAGGNNNVYYLTGYALFGVFTVVFVSVRTYVLWAGCAVNSAKISHEKMLVSVFNSPMSFFDTTPIGRLINRFSKDQNTIDEELPSSIMSWLQVLFQMVFSMAVIALSLPLFLIIVIPLSFVYIFLQNIYLQVSRDLKRLDSVSRSPIYQQFQETIDGISTIRAFRQNGWFVYDNLDRIDTNQKAVYAYLGLNRWIAVRLELMSALMIFAIAISGVFVLSKSTNSAKAASTIGLCMTYALNVTQSLNWCIRMYCKVETDIVSLERIDEYSHLPSEAPYVIDDARPDPEWPTQGKIEFVDYSLKYRAELPDRVLKNINVGISPSEKVGVVGRTGAGKTSLTLGLFRIIEPFEGRILIDDLDITKIGLYDLRSRISIIPQDPVLFSGSVRFNLDPTSCETPSSLDSVRRTNTRSDDDLWRALELTGLKSYVQSLDGQLDATVQQGGTNFSVGQRQLMCLARALVKNSRVIVMDEATAAIDPETDNLIQNLIRSQFKENTIITIAHRLNTVMDSDRILVLSKGQVVEFDKPATLLEDPNGAFYGFVNSQQHSSE</sequence>
<dbReference type="InterPro" id="IPR017871">
    <property type="entry name" value="ABC_transporter-like_CS"/>
</dbReference>
<dbReference type="EMBL" id="LSSK01000758">
    <property type="protein sequence ID" value="OMH82023.1"/>
    <property type="molecule type" value="Genomic_DNA"/>
</dbReference>
<reference evidence="16" key="1">
    <citation type="submission" date="2017-01" db="EMBL/GenBank/DDBJ databases">
        <authorList>
            <person name="Wang Y."/>
            <person name="White M."/>
            <person name="Kvist S."/>
            <person name="Moncalvo J.-M."/>
        </authorList>
    </citation>
    <scope>NUCLEOTIDE SEQUENCE [LARGE SCALE GENOMIC DNA]</scope>
    <source>
        <strain evidence="16">COL-18-3</strain>
    </source>
</reference>
<evidence type="ECO:0000256" key="4">
    <source>
        <dbReference type="ARBA" id="ARBA00022692"/>
    </source>
</evidence>
<dbReference type="InterPro" id="IPR027417">
    <property type="entry name" value="P-loop_NTPase"/>
</dbReference>
<feature type="transmembrane region" description="Helical" evidence="11">
    <location>
        <begin position="549"/>
        <end position="572"/>
    </location>
</feature>
<evidence type="ECO:0000256" key="6">
    <source>
        <dbReference type="ARBA" id="ARBA00022741"/>
    </source>
</evidence>
<dbReference type="PROSITE" id="PS50929">
    <property type="entry name" value="ABC_TM1F"/>
    <property type="match status" value="1"/>
</dbReference>
<evidence type="ECO:0000256" key="2">
    <source>
        <dbReference type="ARBA" id="ARBA00009726"/>
    </source>
</evidence>
<dbReference type="GO" id="GO:0005524">
    <property type="term" value="F:ATP binding"/>
    <property type="evidence" value="ECO:0007669"/>
    <property type="project" value="UniProtKB-KW"/>
</dbReference>
<gene>
    <name evidence="15" type="ORF">AX774_g4516</name>
    <name evidence="14" type="ORF">AX774_g6296</name>
</gene>
<evidence type="ECO:0000256" key="1">
    <source>
        <dbReference type="ARBA" id="ARBA00004128"/>
    </source>
</evidence>
<evidence type="ECO:0000256" key="9">
    <source>
        <dbReference type="ARBA" id="ARBA00022989"/>
    </source>
</evidence>
<feature type="transmembrane region" description="Helical" evidence="11">
    <location>
        <begin position="452"/>
        <end position="479"/>
    </location>
</feature>
<feature type="domain" description="ABC transporter" evidence="12">
    <location>
        <begin position="648"/>
        <end position="897"/>
    </location>
</feature>
<evidence type="ECO:0000259" key="13">
    <source>
        <dbReference type="PROSITE" id="PS50929"/>
    </source>
</evidence>
<evidence type="ECO:0000259" key="12">
    <source>
        <dbReference type="PROSITE" id="PS50893"/>
    </source>
</evidence>
<dbReference type="Pfam" id="PF00664">
    <property type="entry name" value="ABC_membrane"/>
    <property type="match status" value="1"/>
</dbReference>
<dbReference type="FunFam" id="3.40.50.300:FF:000074">
    <property type="entry name" value="Multidrug resistance-associated protein 5 isoform 1"/>
    <property type="match status" value="1"/>
</dbReference>
<dbReference type="FunFam" id="1.20.1560.10:FF:000010">
    <property type="entry name" value="Multidrug resistance-associated ABC transporter"/>
    <property type="match status" value="1"/>
</dbReference>
<evidence type="ECO:0000256" key="8">
    <source>
        <dbReference type="ARBA" id="ARBA00022967"/>
    </source>
</evidence>
<dbReference type="Proteomes" id="UP000188320">
    <property type="component" value="Unassembled WGS sequence"/>
</dbReference>
<dbReference type="PROSITE" id="PS50893">
    <property type="entry name" value="ABC_TRANSPORTER_2"/>
    <property type="match status" value="2"/>
</dbReference>
<reference evidence="14" key="2">
    <citation type="submission" date="2017-01" db="EMBL/GenBank/DDBJ databases">
        <authorList>
            <person name="Mah S.A."/>
            <person name="Swanson W.J."/>
            <person name="Moy G.W."/>
            <person name="Vacquier V.D."/>
        </authorList>
    </citation>
    <scope>NUCLEOTIDE SEQUENCE [LARGE SCALE GENOMIC DNA]</scope>
    <source>
        <strain evidence="14">COL-18-3</strain>
    </source>
</reference>
<dbReference type="EMBL" id="LSSK01001245">
    <property type="protein sequence ID" value="OMH80271.1"/>
    <property type="molecule type" value="Genomic_DNA"/>
</dbReference>
<dbReference type="PROSITE" id="PS00211">
    <property type="entry name" value="ABC_TRANSPORTER_1"/>
    <property type="match status" value="2"/>
</dbReference>
<dbReference type="FunFam" id="3.40.50.300:FF:000450">
    <property type="entry name" value="ABC transporter C family member 2"/>
    <property type="match status" value="1"/>
</dbReference>
<feature type="domain" description="ABC transmembrane type-1" evidence="13">
    <location>
        <begin position="327"/>
        <end position="611"/>
    </location>
</feature>
<dbReference type="CDD" id="cd18603">
    <property type="entry name" value="ABC_6TM_MRP1_2_3_6_D2_like"/>
    <property type="match status" value="1"/>
</dbReference>
<dbReference type="PANTHER" id="PTHR24223:SF443">
    <property type="entry name" value="MULTIDRUG-RESISTANCE LIKE PROTEIN 1, ISOFORM I"/>
    <property type="match status" value="1"/>
</dbReference>
<evidence type="ECO:0000256" key="7">
    <source>
        <dbReference type="ARBA" id="ARBA00022840"/>
    </source>
</evidence>
<dbReference type="SUPFAM" id="SSF52540">
    <property type="entry name" value="P-loop containing nucleoside triphosphate hydrolases"/>
    <property type="match status" value="2"/>
</dbReference>
<dbReference type="CDD" id="cd03250">
    <property type="entry name" value="ABCC_MRP_domain1"/>
    <property type="match status" value="1"/>
</dbReference>
<dbReference type="SUPFAM" id="SSF90123">
    <property type="entry name" value="ABC transporter transmembrane region"/>
    <property type="match status" value="1"/>
</dbReference>
<dbReference type="InterPro" id="IPR050173">
    <property type="entry name" value="ABC_transporter_C-like"/>
</dbReference>
<comment type="caution">
    <text evidence="14">The sequence shown here is derived from an EMBL/GenBank/DDBJ whole genome shotgun (WGS) entry which is preliminary data.</text>
</comment>
<keyword evidence="3" id="KW-0813">Transport</keyword>
<dbReference type="InterPro" id="IPR003439">
    <property type="entry name" value="ABC_transporter-like_ATP-bd"/>
</dbReference>
<comment type="similarity">
    <text evidence="2">Belongs to the ABC transporter superfamily. ABCC family. Conjugate transporter (TC 3.A.1.208) subfamily.</text>
</comment>
<dbReference type="InterPro" id="IPR003593">
    <property type="entry name" value="AAA+_ATPase"/>
</dbReference>
<organism evidence="14 16">
    <name type="scientific">Zancudomyces culisetae</name>
    <name type="common">Gut fungus</name>
    <name type="synonym">Smittium culisetae</name>
    <dbReference type="NCBI Taxonomy" id="1213189"/>
    <lineage>
        <taxon>Eukaryota</taxon>
        <taxon>Fungi</taxon>
        <taxon>Fungi incertae sedis</taxon>
        <taxon>Zoopagomycota</taxon>
        <taxon>Kickxellomycotina</taxon>
        <taxon>Harpellomycetes</taxon>
        <taxon>Harpellales</taxon>
        <taxon>Legeriomycetaceae</taxon>
        <taxon>Zancudomyces</taxon>
    </lineage>
</organism>
<keyword evidence="6" id="KW-0547">Nucleotide-binding</keyword>
<protein>
    <submittedName>
        <fullName evidence="14">Metal resistance protein YCF1</fullName>
    </submittedName>
</protein>
<keyword evidence="16" id="KW-1185">Reference proteome</keyword>
<comment type="subcellular location">
    <subcellularLocation>
        <location evidence="1">Vacuole membrane</location>
        <topology evidence="1">Multi-pass membrane protein</topology>
    </subcellularLocation>
</comment>
<dbReference type="CDD" id="cd03244">
    <property type="entry name" value="ABCC_MRP_domain2"/>
    <property type="match status" value="1"/>
</dbReference>
<dbReference type="SMART" id="SM00382">
    <property type="entry name" value="AAA"/>
    <property type="match status" value="2"/>
</dbReference>
<evidence type="ECO:0000256" key="11">
    <source>
        <dbReference type="SAM" id="Phobius"/>
    </source>
</evidence>
<dbReference type="PANTHER" id="PTHR24223">
    <property type="entry name" value="ATP-BINDING CASSETTE SUB-FAMILY C"/>
    <property type="match status" value="1"/>
</dbReference>
<evidence type="ECO:0000313" key="16">
    <source>
        <dbReference type="Proteomes" id="UP000188320"/>
    </source>
</evidence>
<dbReference type="Pfam" id="PF00005">
    <property type="entry name" value="ABC_tran"/>
    <property type="match status" value="2"/>
</dbReference>
<dbReference type="GO" id="GO:0000329">
    <property type="term" value="C:fungal-type vacuole membrane"/>
    <property type="evidence" value="ECO:0007669"/>
    <property type="project" value="UniProtKB-ARBA"/>
</dbReference>
<evidence type="ECO:0000256" key="10">
    <source>
        <dbReference type="ARBA" id="ARBA00023136"/>
    </source>
</evidence>
<feature type="transmembrane region" description="Helical" evidence="11">
    <location>
        <begin position="367"/>
        <end position="392"/>
    </location>
</feature>
<dbReference type="OrthoDB" id="6500128at2759"/>
<proteinExistence type="inferred from homology"/>
<evidence type="ECO:0000313" key="14">
    <source>
        <dbReference type="EMBL" id="OMH80271.1"/>
    </source>
</evidence>
<evidence type="ECO:0000256" key="3">
    <source>
        <dbReference type="ARBA" id="ARBA00022448"/>
    </source>
</evidence>
<dbReference type="AlphaFoldDB" id="A0A1R1PH18"/>
<dbReference type="InterPro" id="IPR011527">
    <property type="entry name" value="ABC1_TM_dom"/>
</dbReference>
<keyword evidence="7" id="KW-0067">ATP-binding</keyword>
<keyword evidence="8" id="KW-1278">Translocase</keyword>
<feature type="domain" description="ABC transporter" evidence="12">
    <location>
        <begin position="1"/>
        <end position="215"/>
    </location>
</feature>
<evidence type="ECO:0000313" key="15">
    <source>
        <dbReference type="EMBL" id="OMH82023.1"/>
    </source>
</evidence>
<evidence type="ECO:0000256" key="5">
    <source>
        <dbReference type="ARBA" id="ARBA00022737"/>
    </source>
</evidence>
<keyword evidence="4 11" id="KW-0812">Transmembrane</keyword>
<dbReference type="Gene3D" id="3.40.50.300">
    <property type="entry name" value="P-loop containing nucleotide triphosphate hydrolases"/>
    <property type="match status" value="2"/>
</dbReference>
<dbReference type="Gene3D" id="1.20.1560.10">
    <property type="entry name" value="ABC transporter type 1, transmembrane domain"/>
    <property type="match status" value="1"/>
</dbReference>
<keyword evidence="10 11" id="KW-0472">Membrane</keyword>